<keyword evidence="2" id="KW-1185">Reference proteome</keyword>
<accession>A0ACB9WLM3</accession>
<organism evidence="1 2">
    <name type="scientific">Chaenocephalus aceratus</name>
    <name type="common">Blackfin icefish</name>
    <name type="synonym">Chaenichthys aceratus</name>
    <dbReference type="NCBI Taxonomy" id="36190"/>
    <lineage>
        <taxon>Eukaryota</taxon>
        <taxon>Metazoa</taxon>
        <taxon>Chordata</taxon>
        <taxon>Craniata</taxon>
        <taxon>Vertebrata</taxon>
        <taxon>Euteleostomi</taxon>
        <taxon>Actinopterygii</taxon>
        <taxon>Neopterygii</taxon>
        <taxon>Teleostei</taxon>
        <taxon>Neoteleostei</taxon>
        <taxon>Acanthomorphata</taxon>
        <taxon>Eupercaria</taxon>
        <taxon>Perciformes</taxon>
        <taxon>Notothenioidei</taxon>
        <taxon>Channichthyidae</taxon>
        <taxon>Chaenocephalus</taxon>
    </lineage>
</organism>
<name>A0ACB9WLM3_CHAAC</name>
<protein>
    <submittedName>
        <fullName evidence="1">Uncharacterized protein</fullName>
    </submittedName>
</protein>
<evidence type="ECO:0000313" key="1">
    <source>
        <dbReference type="EMBL" id="KAI4814583.1"/>
    </source>
</evidence>
<dbReference type="Proteomes" id="UP001057452">
    <property type="component" value="Chromosome 14"/>
</dbReference>
<gene>
    <name evidence="1" type="ORF">KUCAC02_003772</name>
</gene>
<feature type="non-terminal residue" evidence="1">
    <location>
        <position position="1"/>
    </location>
</feature>
<dbReference type="EMBL" id="CM043798">
    <property type="protein sequence ID" value="KAI4814583.1"/>
    <property type="molecule type" value="Genomic_DNA"/>
</dbReference>
<comment type="caution">
    <text evidence="1">The sequence shown here is derived from an EMBL/GenBank/DDBJ whole genome shotgun (WGS) entry which is preliminary data.</text>
</comment>
<reference evidence="1" key="1">
    <citation type="submission" date="2022-05" db="EMBL/GenBank/DDBJ databases">
        <title>Chromosome-level genome of Chaenocephalus aceratus.</title>
        <authorList>
            <person name="Park H."/>
        </authorList>
    </citation>
    <scope>NUCLEOTIDE SEQUENCE</scope>
    <source>
        <strain evidence="1">KU_202001</strain>
    </source>
</reference>
<evidence type="ECO:0000313" key="2">
    <source>
        <dbReference type="Proteomes" id="UP001057452"/>
    </source>
</evidence>
<proteinExistence type="predicted"/>
<sequence>IFSDQWRRQQPDERPSVTYSSQRKLQIALQRTGHCLSNSRLLIRSPTHSALTALAAVRARRGPRLQRGLCQGRVPRMLTAERLLSGRLWASPLAYRQGHVPEWRR</sequence>
<feature type="non-terminal residue" evidence="1">
    <location>
        <position position="105"/>
    </location>
</feature>